<dbReference type="Proteomes" id="UP000637061">
    <property type="component" value="Unassembled WGS sequence"/>
</dbReference>
<dbReference type="EMBL" id="JAEHTE010000016">
    <property type="protein sequence ID" value="MBI6885255.1"/>
    <property type="molecule type" value="Genomic_DNA"/>
</dbReference>
<evidence type="ECO:0000313" key="1">
    <source>
        <dbReference type="EMBL" id="MBI6885255.1"/>
    </source>
</evidence>
<organism evidence="1 2">
    <name type="scientific">Pseudomonas putida</name>
    <name type="common">Arthrobacter siderocapsulatus</name>
    <dbReference type="NCBI Taxonomy" id="303"/>
    <lineage>
        <taxon>Bacteria</taxon>
        <taxon>Pseudomonadati</taxon>
        <taxon>Pseudomonadota</taxon>
        <taxon>Gammaproteobacteria</taxon>
        <taxon>Pseudomonadales</taxon>
        <taxon>Pseudomonadaceae</taxon>
        <taxon>Pseudomonas</taxon>
    </lineage>
</organism>
<evidence type="ECO:0000313" key="2">
    <source>
        <dbReference type="Proteomes" id="UP000637061"/>
    </source>
</evidence>
<dbReference type="RefSeq" id="WP_198747597.1">
    <property type="nucleotide sequence ID" value="NZ_JAEHTE010000016.1"/>
</dbReference>
<comment type="caution">
    <text evidence="1">The sequence shown here is derived from an EMBL/GenBank/DDBJ whole genome shotgun (WGS) entry which is preliminary data.</text>
</comment>
<protein>
    <submittedName>
        <fullName evidence="1">Uncharacterized protein</fullName>
    </submittedName>
</protein>
<accession>A0A8I1EEP5</accession>
<name>A0A8I1EEP5_PSEPU</name>
<sequence length="58" mass="6508">MFRLELFRAGEIERRLAVPDLAGAEYGSSCIRRSLVLRNLLILLALSAVEIVRPALRV</sequence>
<reference evidence="1" key="1">
    <citation type="submission" date="2020-12" db="EMBL/GenBank/DDBJ databases">
        <title>Enhanced detection system for hospital associated transmission using whole genome sequencing surveillance.</title>
        <authorList>
            <person name="Harrison L.H."/>
            <person name="Van Tyne D."/>
            <person name="Marsh J.W."/>
            <person name="Griffith M.P."/>
            <person name="Snyder D.J."/>
            <person name="Cooper V.S."/>
            <person name="Mustapha M."/>
        </authorList>
    </citation>
    <scope>NUCLEOTIDE SEQUENCE</scope>
    <source>
        <strain evidence="1">PSB00042</strain>
    </source>
</reference>
<proteinExistence type="predicted"/>
<dbReference type="AlphaFoldDB" id="A0A8I1EEP5"/>
<gene>
    <name evidence="1" type="ORF">JEU22_15185</name>
</gene>